<keyword evidence="1 5" id="KW-0489">Methyltransferase</keyword>
<keyword evidence="5" id="KW-0963">Cytoplasm</keyword>
<dbReference type="Gene3D" id="3.40.1280.10">
    <property type="match status" value="1"/>
</dbReference>
<dbReference type="SUPFAM" id="SSF75217">
    <property type="entry name" value="alpha/beta knot"/>
    <property type="match status" value="1"/>
</dbReference>
<comment type="similarity">
    <text evidence="4 5">Belongs to the RNA methyltransferase RlmH family.</text>
</comment>
<feature type="binding site" evidence="5">
    <location>
        <begin position="122"/>
        <end position="127"/>
    </location>
    <ligand>
        <name>S-adenosyl-L-methionine</name>
        <dbReference type="ChEBI" id="CHEBI:59789"/>
    </ligand>
</feature>
<dbReference type="AlphaFoldDB" id="A0A8J6XYA6"/>
<accession>A0A8J6XYA6</accession>
<evidence type="ECO:0000256" key="4">
    <source>
        <dbReference type="ARBA" id="ARBA00038303"/>
    </source>
</evidence>
<reference evidence="6 7" key="1">
    <citation type="submission" date="2020-08" db="EMBL/GenBank/DDBJ databases">
        <title>Acidobacteriota in marine sediments use diverse sulfur dissimilation pathways.</title>
        <authorList>
            <person name="Wasmund K."/>
        </authorList>
    </citation>
    <scope>NUCLEOTIDE SEQUENCE [LARGE SCALE GENOMIC DNA]</scope>
    <source>
        <strain evidence="6">MAG AM4</strain>
    </source>
</reference>
<evidence type="ECO:0000313" key="6">
    <source>
        <dbReference type="EMBL" id="MBD3867465.1"/>
    </source>
</evidence>
<dbReference type="PIRSF" id="PIRSF004505">
    <property type="entry name" value="MT_bac"/>
    <property type="match status" value="1"/>
</dbReference>
<dbReference type="GO" id="GO:0005737">
    <property type="term" value="C:cytoplasm"/>
    <property type="evidence" value="ECO:0007669"/>
    <property type="project" value="UniProtKB-SubCell"/>
</dbReference>
<dbReference type="CDD" id="cd18081">
    <property type="entry name" value="RlmH-like"/>
    <property type="match status" value="1"/>
</dbReference>
<protein>
    <recommendedName>
        <fullName evidence="5">Ribosomal RNA large subunit methyltransferase H</fullName>
        <ecNumber evidence="5">2.1.1.177</ecNumber>
    </recommendedName>
    <alternativeName>
        <fullName evidence="5">23S rRNA (pseudouridine1915-N3)-methyltransferase</fullName>
    </alternativeName>
    <alternativeName>
        <fullName evidence="5">23S rRNA m3Psi1915 methyltransferase</fullName>
    </alternativeName>
    <alternativeName>
        <fullName evidence="5">rRNA (pseudouridine-N3-)-methyltransferase RlmH</fullName>
    </alternativeName>
</protein>
<dbReference type="Pfam" id="PF02590">
    <property type="entry name" value="SPOUT_MTase"/>
    <property type="match status" value="1"/>
</dbReference>
<organism evidence="6 7">
    <name type="scientific">Candidatus Polarisedimenticola svalbardensis</name>
    <dbReference type="NCBI Taxonomy" id="2886004"/>
    <lineage>
        <taxon>Bacteria</taxon>
        <taxon>Pseudomonadati</taxon>
        <taxon>Acidobacteriota</taxon>
        <taxon>Candidatus Polarisedimenticolia</taxon>
        <taxon>Candidatus Polarisedimenticolales</taxon>
        <taxon>Candidatus Polarisedimenticolaceae</taxon>
        <taxon>Candidatus Polarisedimenticola</taxon>
    </lineage>
</organism>
<dbReference type="Proteomes" id="UP000648239">
    <property type="component" value="Unassembled WGS sequence"/>
</dbReference>
<dbReference type="EC" id="2.1.1.177" evidence="5"/>
<dbReference type="GO" id="GO:0070038">
    <property type="term" value="F:rRNA (pseudouridine-N3-)-methyltransferase activity"/>
    <property type="evidence" value="ECO:0007669"/>
    <property type="project" value="UniProtKB-UniRule"/>
</dbReference>
<dbReference type="InterPro" id="IPR003742">
    <property type="entry name" value="RlmH-like"/>
</dbReference>
<evidence type="ECO:0000256" key="2">
    <source>
        <dbReference type="ARBA" id="ARBA00022679"/>
    </source>
</evidence>
<dbReference type="PANTHER" id="PTHR33603">
    <property type="entry name" value="METHYLTRANSFERASE"/>
    <property type="match status" value="1"/>
</dbReference>
<keyword evidence="2 5" id="KW-0808">Transferase</keyword>
<keyword evidence="3 5" id="KW-0949">S-adenosyl-L-methionine</keyword>
<sequence length="154" mass="17411">MKILFLSVGKPRQPEATALFEEYSSRIRRIGLEVDSRWVKEASGDGRFTDDQLMEREATALKAALPHRSRIIALDRSGAMMDSRKLASRIEGWTTPRGVFVIGGPLGLHPSFLARAEQLWSLSPLTFPHDLARAVVSEQVYRALTLLRRIPYHK</sequence>
<dbReference type="EMBL" id="JACXWD010000010">
    <property type="protein sequence ID" value="MBD3867465.1"/>
    <property type="molecule type" value="Genomic_DNA"/>
</dbReference>
<comment type="subcellular location">
    <subcellularLocation>
        <location evidence="5">Cytoplasm</location>
    </subcellularLocation>
</comment>
<dbReference type="InterPro" id="IPR029028">
    <property type="entry name" value="Alpha/beta_knot_MTases"/>
</dbReference>
<feature type="binding site" evidence="5">
    <location>
        <position position="103"/>
    </location>
    <ligand>
        <name>S-adenosyl-L-methionine</name>
        <dbReference type="ChEBI" id="CHEBI:59789"/>
    </ligand>
</feature>
<feature type="binding site" evidence="5">
    <location>
        <position position="74"/>
    </location>
    <ligand>
        <name>S-adenosyl-L-methionine</name>
        <dbReference type="ChEBI" id="CHEBI:59789"/>
    </ligand>
</feature>
<comment type="subunit">
    <text evidence="5">Homodimer.</text>
</comment>
<evidence type="ECO:0000256" key="1">
    <source>
        <dbReference type="ARBA" id="ARBA00022603"/>
    </source>
</evidence>
<proteinExistence type="inferred from homology"/>
<comment type="catalytic activity">
    <reaction evidence="5">
        <text>pseudouridine(1915) in 23S rRNA + S-adenosyl-L-methionine = N(3)-methylpseudouridine(1915) in 23S rRNA + S-adenosyl-L-homocysteine + H(+)</text>
        <dbReference type="Rhea" id="RHEA:42752"/>
        <dbReference type="Rhea" id="RHEA-COMP:10221"/>
        <dbReference type="Rhea" id="RHEA-COMP:10222"/>
        <dbReference type="ChEBI" id="CHEBI:15378"/>
        <dbReference type="ChEBI" id="CHEBI:57856"/>
        <dbReference type="ChEBI" id="CHEBI:59789"/>
        <dbReference type="ChEBI" id="CHEBI:65314"/>
        <dbReference type="ChEBI" id="CHEBI:74486"/>
        <dbReference type="EC" id="2.1.1.177"/>
    </reaction>
</comment>
<dbReference type="PANTHER" id="PTHR33603:SF1">
    <property type="entry name" value="RIBOSOMAL RNA LARGE SUBUNIT METHYLTRANSFERASE H"/>
    <property type="match status" value="1"/>
</dbReference>
<dbReference type="InterPro" id="IPR029026">
    <property type="entry name" value="tRNA_m1G_MTases_N"/>
</dbReference>
<keyword evidence="5" id="KW-0698">rRNA processing</keyword>
<dbReference type="HAMAP" id="MF_00658">
    <property type="entry name" value="23SrRNA_methyltr_H"/>
    <property type="match status" value="1"/>
</dbReference>
<comment type="caution">
    <text evidence="6">The sequence shown here is derived from an EMBL/GenBank/DDBJ whole genome shotgun (WGS) entry which is preliminary data.</text>
</comment>
<evidence type="ECO:0000256" key="3">
    <source>
        <dbReference type="ARBA" id="ARBA00022691"/>
    </source>
</evidence>
<name>A0A8J6XYA6_9BACT</name>
<gene>
    <name evidence="5" type="primary">rlmH</name>
    <name evidence="6" type="ORF">IFK94_04990</name>
</gene>
<comment type="function">
    <text evidence="5">Specifically methylates the pseudouridine at position 1915 (m3Psi1915) in 23S rRNA.</text>
</comment>
<evidence type="ECO:0000256" key="5">
    <source>
        <dbReference type="HAMAP-Rule" id="MF_00658"/>
    </source>
</evidence>
<evidence type="ECO:0000313" key="7">
    <source>
        <dbReference type="Proteomes" id="UP000648239"/>
    </source>
</evidence>